<dbReference type="Proteomes" id="UP001196413">
    <property type="component" value="Unassembled WGS sequence"/>
</dbReference>
<proteinExistence type="predicted"/>
<evidence type="ECO:0000313" key="1">
    <source>
        <dbReference type="EMBL" id="KAJ1368370.1"/>
    </source>
</evidence>
<reference evidence="1" key="1">
    <citation type="submission" date="2021-06" db="EMBL/GenBank/DDBJ databases">
        <title>Parelaphostrongylus tenuis whole genome reference sequence.</title>
        <authorList>
            <person name="Garwood T.J."/>
            <person name="Larsen P.A."/>
            <person name="Fountain-Jones N.M."/>
            <person name="Garbe J.R."/>
            <person name="Macchietto M.G."/>
            <person name="Kania S.A."/>
            <person name="Gerhold R.W."/>
            <person name="Richards J.E."/>
            <person name="Wolf T.M."/>
        </authorList>
    </citation>
    <scope>NUCLEOTIDE SEQUENCE</scope>
    <source>
        <strain evidence="1">MNPRO001-30</strain>
        <tissue evidence="1">Meninges</tissue>
    </source>
</reference>
<dbReference type="EMBL" id="JAHQIW010006172">
    <property type="protein sequence ID" value="KAJ1368370.1"/>
    <property type="molecule type" value="Genomic_DNA"/>
</dbReference>
<comment type="caution">
    <text evidence="1">The sequence shown here is derived from an EMBL/GenBank/DDBJ whole genome shotgun (WGS) entry which is preliminary data.</text>
</comment>
<gene>
    <name evidence="1" type="ORF">KIN20_029491</name>
</gene>
<organism evidence="1 2">
    <name type="scientific">Parelaphostrongylus tenuis</name>
    <name type="common">Meningeal worm</name>
    <dbReference type="NCBI Taxonomy" id="148309"/>
    <lineage>
        <taxon>Eukaryota</taxon>
        <taxon>Metazoa</taxon>
        <taxon>Ecdysozoa</taxon>
        <taxon>Nematoda</taxon>
        <taxon>Chromadorea</taxon>
        <taxon>Rhabditida</taxon>
        <taxon>Rhabditina</taxon>
        <taxon>Rhabditomorpha</taxon>
        <taxon>Strongyloidea</taxon>
        <taxon>Metastrongylidae</taxon>
        <taxon>Parelaphostrongylus</taxon>
    </lineage>
</organism>
<sequence>MPTWKKWQCVESAIRRFNQHKERMLTELWTLVDSGGATTGERSGSTTTNITSMIQLIKAFKKY</sequence>
<dbReference type="AlphaFoldDB" id="A0AAD5R2G8"/>
<keyword evidence="2" id="KW-1185">Reference proteome</keyword>
<evidence type="ECO:0000313" key="2">
    <source>
        <dbReference type="Proteomes" id="UP001196413"/>
    </source>
</evidence>
<accession>A0AAD5R2G8</accession>
<protein>
    <submittedName>
        <fullName evidence="1">Uncharacterized protein</fullName>
    </submittedName>
</protein>
<name>A0AAD5R2G8_PARTN</name>